<dbReference type="GO" id="GO:0004386">
    <property type="term" value="F:helicase activity"/>
    <property type="evidence" value="ECO:0007669"/>
    <property type="project" value="UniProtKB-KW"/>
</dbReference>
<evidence type="ECO:0000256" key="8">
    <source>
        <dbReference type="ARBA" id="ARBA00022833"/>
    </source>
</evidence>
<keyword evidence="12" id="KW-0238">DNA-binding</keyword>
<dbReference type="InterPro" id="IPR049730">
    <property type="entry name" value="SNF2/RAD54-like_C"/>
</dbReference>
<dbReference type="STRING" id="43335.A0A4U5PRN2"/>
<dbReference type="InterPro" id="IPR000330">
    <property type="entry name" value="SNF2_N"/>
</dbReference>
<comment type="subcellular location">
    <subcellularLocation>
        <location evidence="1">Nucleus</location>
    </subcellularLocation>
</comment>
<dbReference type="InterPro" id="IPR038718">
    <property type="entry name" value="SNF2-like_sf"/>
</dbReference>
<dbReference type="PANTHER" id="PTHR45626:SF16">
    <property type="entry name" value="ATP-DEPENDENT HELICASE ULS1"/>
    <property type="match status" value="1"/>
</dbReference>
<dbReference type="GO" id="GO:0016787">
    <property type="term" value="F:hydrolase activity"/>
    <property type="evidence" value="ECO:0007669"/>
    <property type="project" value="UniProtKB-KW"/>
</dbReference>
<keyword evidence="3" id="KW-0479">Metal-binding</keyword>
<evidence type="ECO:0000256" key="1">
    <source>
        <dbReference type="ARBA" id="ARBA00004123"/>
    </source>
</evidence>
<dbReference type="InterPro" id="IPR050628">
    <property type="entry name" value="SNF2_RAD54_helicase_TF"/>
</dbReference>
<dbReference type="EMBL" id="RCHU01000641">
    <property type="protein sequence ID" value="TKR99096.1"/>
    <property type="molecule type" value="Genomic_DNA"/>
</dbReference>
<feature type="compositionally biased region" description="Basic and acidic residues" evidence="17">
    <location>
        <begin position="816"/>
        <end position="826"/>
    </location>
</feature>
<dbReference type="PROSITE" id="PS50089">
    <property type="entry name" value="ZF_RING_2"/>
    <property type="match status" value="1"/>
</dbReference>
<keyword evidence="10" id="KW-0156">Chromatin regulator</keyword>
<dbReference type="InterPro" id="IPR013083">
    <property type="entry name" value="Znf_RING/FYVE/PHD"/>
</dbReference>
<dbReference type="PROSITE" id="PS51194">
    <property type="entry name" value="HELICASE_CTER"/>
    <property type="match status" value="1"/>
</dbReference>
<evidence type="ECO:0000256" key="2">
    <source>
        <dbReference type="ARBA" id="ARBA00008438"/>
    </source>
</evidence>
<name>A0A4U5PRN2_POPAL</name>
<evidence type="ECO:0000259" key="19">
    <source>
        <dbReference type="PROSITE" id="PS51192"/>
    </source>
</evidence>
<feature type="region of interest" description="Disordered" evidence="17">
    <location>
        <begin position="1"/>
        <end position="29"/>
    </location>
</feature>
<keyword evidence="13" id="KW-0943">RNA-mediated gene silencing</keyword>
<evidence type="ECO:0008006" key="22">
    <source>
        <dbReference type="Google" id="ProtNLM"/>
    </source>
</evidence>
<evidence type="ECO:0000256" key="11">
    <source>
        <dbReference type="ARBA" id="ARBA00023015"/>
    </source>
</evidence>
<evidence type="ECO:0000256" key="16">
    <source>
        <dbReference type="PROSITE-ProRule" id="PRU00175"/>
    </source>
</evidence>
<sequence>MAGGSTGSMMPGGEIMAVGDGNTGDGEEEDLSMDVGLFYTILEEELRASPSGKGDILVENLQGEPVPDTGNGGNWHLQSGSQMIEGADGGDESVDYAANSIHNPEGSDARVGHLGGSFDYAGKQMSSSMHAYSGSNREFYLPFQEDQGTMRDGVLKSEIASCSTASTTFADGLSSCIADHARCLNLNPLLDENGNQLRHENGNFKSTDASHGSWMESSDEKFGSGDAFVKNSLEILEPENDIDRSMDMQLMNTDVFSHDMISPKSDVWHHPDFHTEFSYNHSAMQFGMNEYDMHYTDSPQCDFSSAFNFGLLHNNQEINDFQPESACSGSETSMMPYSDANRMNVKYEGIDYMPPVSGNFSSSAEDGLFNDKASDMQSSYIQLGISGDQTVRVGDEKTDGSAVCKNMTWQSGGVTEALDRKCSWSDGNGAFVDEDKKQSSSGFLSDVQSQKHVTYTKDERGCVTIGSSRDQVEGFVGRFPLDSAYLNLNASEQYFPFAQTFNISNKQLSCGKDEELGILIQSKALGSHLSIVSPESIESNSSGSKSHVDDDPDIYILDDISQPARSNQSFASIKPIDPLQRPTYNDSLHHSAVEATRFRANDERLVLQVALQDLAQPKSEAVPPDGVLAVPLLRHQRIALSWMVQKETSSSQCSGGILADDQGLGKTVSTIALILKERAPSHRADAVAVKKEECETLNLDDDDGVTEIDRMKKGADGSQVTSNHSSTKSLNSSGQSKGRPAAGTLIVCPTSVLRQWDDELHKKVTTEANLSVLVYHGSNRTKDPSELAKYDVVITTYSIVSMEVPRQPLADEDDEEKQRMEGDDAPRLGFSYNKKRKNPPSSGKKGSKNKKGMDSAMLESIARPLAKVAWFRVVLDEAQSIKNHRTQVARACWGLRAKRRWCLSGTPIQNAIDDLYSYFRFLRYDPYAVYKLFCSAIKVPIQKNAPIGYKKLQAVLKTVMLRRTKGTLLDGEPIINLPPRVVELKKVDFTEEEREFYTRLEIDSRAQFKEYAAAGTVKQNYVNILLMLLRLRQACDHPRLVSGLDSSSLGSSSVEMAKKLPREKQLCLLNCLEASLAICGICSDPPEDAVVSVCGHVFCRQCIFEHLTGDDSQCPVSKCKVRLNVSSVFSKATLNSSLSDEPGQVCSGSELVAAVSSSSDNRPHDSSKIRVALEVLQSLTKPKDCLPTCNLLENTVDENVACYDTSSGSRDSVKDGMDKRCLPIKAAGEKAIVFSQWTGMLDLLEACLKNSSIQYRRLDGTMSVTARDKAVKDFNTLPEVSVMIMSLKAASLGLNMVAACHVLLLDLWWNPTTEDQAIDRAHRIGQTRAVTVLRLTVKNTVEDRILALQQKKREMVASAFGEDENGGRQTRLTVDDLNYLFMLFSLHSSPCGAEMTKSIISSKDLSSGPIMYSACDWLAAFQLLALKAVKRIGRVAKRSHHGDFEQVLRPKATCMFKSRRNRYSLPLILGK</sequence>
<dbReference type="SUPFAM" id="SSF57850">
    <property type="entry name" value="RING/U-box"/>
    <property type="match status" value="1"/>
</dbReference>
<dbReference type="PROSITE" id="PS51192">
    <property type="entry name" value="HELICASE_ATP_BIND_1"/>
    <property type="match status" value="1"/>
</dbReference>
<dbReference type="FunFam" id="3.40.50.10810:FF:000071">
    <property type="entry name" value="SNF2 domain-containing protein / helicase domain-containing protein / zinc finger protein-like protein"/>
    <property type="match status" value="1"/>
</dbReference>
<dbReference type="GO" id="GO:0080188">
    <property type="term" value="P:gene silencing by siRNA-directed DNA methylation"/>
    <property type="evidence" value="ECO:0007669"/>
    <property type="project" value="UniProtKB-ARBA"/>
</dbReference>
<evidence type="ECO:0000256" key="9">
    <source>
        <dbReference type="ARBA" id="ARBA00022840"/>
    </source>
</evidence>
<evidence type="ECO:0000259" key="18">
    <source>
        <dbReference type="PROSITE" id="PS50089"/>
    </source>
</evidence>
<keyword evidence="14" id="KW-0804">Transcription</keyword>
<dbReference type="GO" id="GO:0008094">
    <property type="term" value="F:ATP-dependent activity, acting on DNA"/>
    <property type="evidence" value="ECO:0007669"/>
    <property type="project" value="TreeGrafter"/>
</dbReference>
<dbReference type="InterPro" id="IPR027417">
    <property type="entry name" value="P-loop_NTPase"/>
</dbReference>
<evidence type="ECO:0000313" key="21">
    <source>
        <dbReference type="EMBL" id="TKR99096.1"/>
    </source>
</evidence>
<dbReference type="InterPro" id="IPR018957">
    <property type="entry name" value="Znf_C3HC4_RING-type"/>
</dbReference>
<dbReference type="SMART" id="SM00184">
    <property type="entry name" value="RING"/>
    <property type="match status" value="1"/>
</dbReference>
<evidence type="ECO:0000256" key="13">
    <source>
        <dbReference type="ARBA" id="ARBA00023158"/>
    </source>
</evidence>
<dbReference type="Pfam" id="PF00271">
    <property type="entry name" value="Helicase_C"/>
    <property type="match status" value="1"/>
</dbReference>
<feature type="region of interest" description="Disordered" evidence="17">
    <location>
        <begin position="713"/>
        <end position="742"/>
    </location>
</feature>
<dbReference type="Gene3D" id="3.40.50.300">
    <property type="entry name" value="P-loop containing nucleotide triphosphate hydrolases"/>
    <property type="match status" value="1"/>
</dbReference>
<proteinExistence type="inferred from homology"/>
<feature type="domain" description="RING-type" evidence="18">
    <location>
        <begin position="1079"/>
        <end position="1118"/>
    </location>
</feature>
<dbReference type="SMART" id="SM00490">
    <property type="entry name" value="HELICc"/>
    <property type="match status" value="1"/>
</dbReference>
<dbReference type="PROSITE" id="PS00518">
    <property type="entry name" value="ZF_RING_1"/>
    <property type="match status" value="1"/>
</dbReference>
<dbReference type="GO" id="GO:0008270">
    <property type="term" value="F:zinc ion binding"/>
    <property type="evidence" value="ECO:0007669"/>
    <property type="project" value="UniProtKB-KW"/>
</dbReference>
<dbReference type="SMART" id="SM00487">
    <property type="entry name" value="DEXDc"/>
    <property type="match status" value="1"/>
</dbReference>
<reference evidence="21" key="1">
    <citation type="submission" date="2018-10" db="EMBL/GenBank/DDBJ databases">
        <title>Population genomic analysis revealed the cold adaptation of white poplar.</title>
        <authorList>
            <person name="Liu Y.-J."/>
        </authorList>
    </citation>
    <scope>NUCLEOTIDE SEQUENCE [LARGE SCALE GENOMIC DNA]</scope>
    <source>
        <strain evidence="21">PAL-ZL1</strain>
    </source>
</reference>
<evidence type="ECO:0000256" key="15">
    <source>
        <dbReference type="ARBA" id="ARBA00023242"/>
    </source>
</evidence>
<protein>
    <recommendedName>
        <fullName evidence="22">Helicase-like transcription factor CHR28</fullName>
    </recommendedName>
</protein>
<dbReference type="SUPFAM" id="SSF52540">
    <property type="entry name" value="P-loop containing nucleoside triphosphate hydrolases"/>
    <property type="match status" value="2"/>
</dbReference>
<evidence type="ECO:0000256" key="10">
    <source>
        <dbReference type="ARBA" id="ARBA00022853"/>
    </source>
</evidence>
<dbReference type="InterPro" id="IPR014001">
    <property type="entry name" value="Helicase_ATP-bd"/>
</dbReference>
<evidence type="ECO:0000256" key="5">
    <source>
        <dbReference type="ARBA" id="ARBA00022771"/>
    </source>
</evidence>
<keyword evidence="6" id="KW-0378">Hydrolase</keyword>
<dbReference type="GO" id="GO:0005634">
    <property type="term" value="C:nucleus"/>
    <property type="evidence" value="ECO:0007669"/>
    <property type="project" value="UniProtKB-SubCell"/>
</dbReference>
<dbReference type="InterPro" id="IPR017907">
    <property type="entry name" value="Znf_RING_CS"/>
</dbReference>
<gene>
    <name evidence="21" type="ORF">D5086_0000194850</name>
</gene>
<evidence type="ECO:0000256" key="3">
    <source>
        <dbReference type="ARBA" id="ARBA00022723"/>
    </source>
</evidence>
<keyword evidence="4" id="KW-0547">Nucleotide-binding</keyword>
<evidence type="ECO:0000256" key="14">
    <source>
        <dbReference type="ARBA" id="ARBA00023163"/>
    </source>
</evidence>
<dbReference type="InterPro" id="IPR001841">
    <property type="entry name" value="Znf_RING"/>
</dbReference>
<feature type="domain" description="Helicase ATP-binding" evidence="19">
    <location>
        <begin position="647"/>
        <end position="925"/>
    </location>
</feature>
<feature type="region of interest" description="Disordered" evidence="17">
    <location>
        <begin position="805"/>
        <end position="853"/>
    </location>
</feature>
<keyword evidence="11" id="KW-0805">Transcription regulation</keyword>
<dbReference type="CDD" id="cd18793">
    <property type="entry name" value="SF2_C_SNF"/>
    <property type="match status" value="1"/>
</dbReference>
<accession>A0A4U5PRN2</accession>
<comment type="similarity">
    <text evidence="2">Belongs to the SNF2/RAD54 helicase family. RAD16 subfamily.</text>
</comment>
<dbReference type="Pfam" id="PF00176">
    <property type="entry name" value="SNF2-rel_dom"/>
    <property type="match status" value="1"/>
</dbReference>
<evidence type="ECO:0000256" key="4">
    <source>
        <dbReference type="ARBA" id="ARBA00022741"/>
    </source>
</evidence>
<dbReference type="FunFam" id="3.40.50.10810:FF:000068">
    <property type="entry name" value="SNF2 domain-containing protein / helicase domain-containing protein / zinc finger protein-like protein"/>
    <property type="match status" value="1"/>
</dbReference>
<dbReference type="Gene3D" id="3.30.40.10">
    <property type="entry name" value="Zinc/RING finger domain, C3HC4 (zinc finger)"/>
    <property type="match status" value="1"/>
</dbReference>
<dbReference type="InterPro" id="IPR001650">
    <property type="entry name" value="Helicase_C-like"/>
</dbReference>
<feature type="compositionally biased region" description="Low complexity" evidence="17">
    <location>
        <begin position="721"/>
        <end position="733"/>
    </location>
</feature>
<dbReference type="Pfam" id="PF00097">
    <property type="entry name" value="zf-C3HC4"/>
    <property type="match status" value="1"/>
</dbReference>
<dbReference type="CDD" id="cd18008">
    <property type="entry name" value="DEXDc_SHPRH-like"/>
    <property type="match status" value="1"/>
</dbReference>
<dbReference type="GO" id="GO:0006281">
    <property type="term" value="P:DNA repair"/>
    <property type="evidence" value="ECO:0007669"/>
    <property type="project" value="TreeGrafter"/>
</dbReference>
<dbReference type="Gene3D" id="3.40.50.10810">
    <property type="entry name" value="Tandem AAA-ATPase domain"/>
    <property type="match status" value="3"/>
</dbReference>
<keyword evidence="15" id="KW-0539">Nucleus</keyword>
<evidence type="ECO:0000256" key="12">
    <source>
        <dbReference type="ARBA" id="ARBA00023125"/>
    </source>
</evidence>
<dbReference type="GO" id="GO:0005524">
    <property type="term" value="F:ATP binding"/>
    <property type="evidence" value="ECO:0007669"/>
    <property type="project" value="UniProtKB-KW"/>
</dbReference>
<evidence type="ECO:0000256" key="6">
    <source>
        <dbReference type="ARBA" id="ARBA00022801"/>
    </source>
</evidence>
<evidence type="ECO:0000259" key="20">
    <source>
        <dbReference type="PROSITE" id="PS51194"/>
    </source>
</evidence>
<keyword evidence="7" id="KW-0347">Helicase</keyword>
<dbReference type="PANTHER" id="PTHR45626">
    <property type="entry name" value="TRANSCRIPTION TERMINATION FACTOR 2-RELATED"/>
    <property type="match status" value="1"/>
</dbReference>
<dbReference type="GO" id="GO:0003677">
    <property type="term" value="F:DNA binding"/>
    <property type="evidence" value="ECO:0007669"/>
    <property type="project" value="UniProtKB-KW"/>
</dbReference>
<keyword evidence="9" id="KW-0067">ATP-binding</keyword>
<evidence type="ECO:0000256" key="7">
    <source>
        <dbReference type="ARBA" id="ARBA00022806"/>
    </source>
</evidence>
<evidence type="ECO:0000256" key="17">
    <source>
        <dbReference type="SAM" id="MobiDB-lite"/>
    </source>
</evidence>
<feature type="domain" description="Helicase C-terminal" evidence="20">
    <location>
        <begin position="1216"/>
        <end position="1378"/>
    </location>
</feature>
<organism evidence="21">
    <name type="scientific">Populus alba</name>
    <name type="common">White poplar</name>
    <dbReference type="NCBI Taxonomy" id="43335"/>
    <lineage>
        <taxon>Eukaryota</taxon>
        <taxon>Viridiplantae</taxon>
        <taxon>Streptophyta</taxon>
        <taxon>Embryophyta</taxon>
        <taxon>Tracheophyta</taxon>
        <taxon>Spermatophyta</taxon>
        <taxon>Magnoliopsida</taxon>
        <taxon>eudicotyledons</taxon>
        <taxon>Gunneridae</taxon>
        <taxon>Pentapetalae</taxon>
        <taxon>rosids</taxon>
        <taxon>fabids</taxon>
        <taxon>Malpighiales</taxon>
        <taxon>Salicaceae</taxon>
        <taxon>Saliceae</taxon>
        <taxon>Populus</taxon>
    </lineage>
</organism>
<comment type="caution">
    <text evidence="21">The sequence shown here is derived from an EMBL/GenBank/DDBJ whole genome shotgun (WGS) entry which is preliminary data.</text>
</comment>
<keyword evidence="8" id="KW-0862">Zinc</keyword>
<keyword evidence="5 16" id="KW-0863">Zinc-finger</keyword>